<evidence type="ECO:0000256" key="8">
    <source>
        <dbReference type="SAM" id="Phobius"/>
    </source>
</evidence>
<keyword evidence="3" id="KW-1003">Cell membrane</keyword>
<organism evidence="10 11">
    <name type="scientific">Streptomyces silvisoli</name>
    <dbReference type="NCBI Taxonomy" id="3034235"/>
    <lineage>
        <taxon>Bacteria</taxon>
        <taxon>Bacillati</taxon>
        <taxon>Actinomycetota</taxon>
        <taxon>Actinomycetes</taxon>
        <taxon>Kitasatosporales</taxon>
        <taxon>Streptomycetaceae</taxon>
        <taxon>Streptomyces</taxon>
    </lineage>
</organism>
<feature type="transmembrane region" description="Helical" evidence="8">
    <location>
        <begin position="366"/>
        <end position="388"/>
    </location>
</feature>
<keyword evidence="5 8" id="KW-1133">Transmembrane helix</keyword>
<comment type="subcellular location">
    <subcellularLocation>
        <location evidence="1">Cell membrane</location>
        <topology evidence="1">Multi-pass membrane protein</topology>
    </subcellularLocation>
</comment>
<evidence type="ECO:0000313" key="10">
    <source>
        <dbReference type="EMBL" id="MDF3287756.1"/>
    </source>
</evidence>
<feature type="transmembrane region" description="Helical" evidence="8">
    <location>
        <begin position="20"/>
        <end position="41"/>
    </location>
</feature>
<evidence type="ECO:0000256" key="1">
    <source>
        <dbReference type="ARBA" id="ARBA00004651"/>
    </source>
</evidence>
<keyword evidence="2" id="KW-0813">Transport</keyword>
<dbReference type="NCBIfam" id="TIGR00711">
    <property type="entry name" value="efflux_EmrB"/>
    <property type="match status" value="1"/>
</dbReference>
<evidence type="ECO:0000256" key="4">
    <source>
        <dbReference type="ARBA" id="ARBA00022692"/>
    </source>
</evidence>
<feature type="transmembrane region" description="Helical" evidence="8">
    <location>
        <begin position="208"/>
        <end position="227"/>
    </location>
</feature>
<feature type="transmembrane region" description="Helical" evidence="8">
    <location>
        <begin position="61"/>
        <end position="79"/>
    </location>
</feature>
<comment type="caution">
    <text evidence="10">The sequence shown here is derived from an EMBL/GenBank/DDBJ whole genome shotgun (WGS) entry which is preliminary data.</text>
</comment>
<evidence type="ECO:0000256" key="6">
    <source>
        <dbReference type="ARBA" id="ARBA00023136"/>
    </source>
</evidence>
<dbReference type="InterPro" id="IPR011701">
    <property type="entry name" value="MFS"/>
</dbReference>
<evidence type="ECO:0000256" key="3">
    <source>
        <dbReference type="ARBA" id="ARBA00022475"/>
    </source>
</evidence>
<keyword evidence="11" id="KW-1185">Reference proteome</keyword>
<gene>
    <name evidence="10" type="ORF">P3G67_00585</name>
</gene>
<evidence type="ECO:0000256" key="2">
    <source>
        <dbReference type="ARBA" id="ARBA00022448"/>
    </source>
</evidence>
<dbReference type="EMBL" id="JARJBC010000001">
    <property type="protein sequence ID" value="MDF3287756.1"/>
    <property type="molecule type" value="Genomic_DNA"/>
</dbReference>
<dbReference type="PANTHER" id="PTHR42718">
    <property type="entry name" value="MAJOR FACILITATOR SUPERFAMILY MULTIDRUG TRANSPORTER MFSC"/>
    <property type="match status" value="1"/>
</dbReference>
<proteinExistence type="predicted"/>
<dbReference type="Gene3D" id="1.20.1720.10">
    <property type="entry name" value="Multidrug resistance protein D"/>
    <property type="match status" value="1"/>
</dbReference>
<name>A0ABT5ZDH7_9ACTN</name>
<dbReference type="Gene3D" id="1.20.1250.20">
    <property type="entry name" value="MFS general substrate transporter like domains"/>
    <property type="match status" value="1"/>
</dbReference>
<keyword evidence="4 8" id="KW-0812">Transmembrane</keyword>
<dbReference type="PROSITE" id="PS50850">
    <property type="entry name" value="MFS"/>
    <property type="match status" value="1"/>
</dbReference>
<dbReference type="Proteomes" id="UP001216579">
    <property type="component" value="Unassembled WGS sequence"/>
</dbReference>
<evidence type="ECO:0000256" key="5">
    <source>
        <dbReference type="ARBA" id="ARBA00022989"/>
    </source>
</evidence>
<feature type="transmembrane region" description="Helical" evidence="8">
    <location>
        <begin position="446"/>
        <end position="468"/>
    </location>
</feature>
<dbReference type="Pfam" id="PF07690">
    <property type="entry name" value="MFS_1"/>
    <property type="match status" value="1"/>
</dbReference>
<dbReference type="InterPro" id="IPR036259">
    <property type="entry name" value="MFS_trans_sf"/>
</dbReference>
<feature type="transmembrane region" description="Helical" evidence="8">
    <location>
        <begin position="314"/>
        <end position="331"/>
    </location>
</feature>
<dbReference type="RefSeq" id="WP_276091646.1">
    <property type="nucleotide sequence ID" value="NZ_JARJBC010000001.1"/>
</dbReference>
<dbReference type="SUPFAM" id="SSF103473">
    <property type="entry name" value="MFS general substrate transporter"/>
    <property type="match status" value="1"/>
</dbReference>
<feature type="transmembrane region" description="Helical" evidence="8">
    <location>
        <begin position="178"/>
        <end position="196"/>
    </location>
</feature>
<feature type="transmembrane region" description="Helical" evidence="8">
    <location>
        <begin position="91"/>
        <end position="109"/>
    </location>
</feature>
<evidence type="ECO:0000256" key="7">
    <source>
        <dbReference type="ARBA" id="ARBA00023251"/>
    </source>
</evidence>
<feature type="domain" description="Major facilitator superfamily (MFS) profile" evidence="9">
    <location>
        <begin position="23"/>
        <end position="470"/>
    </location>
</feature>
<reference evidence="10 11" key="1">
    <citation type="submission" date="2023-03" db="EMBL/GenBank/DDBJ databases">
        <title>Draft genome sequence of Streptomyces sp. RB6PN23 isolated from peat swamp forest in Thailand.</title>
        <authorList>
            <person name="Klaysubun C."/>
            <person name="Duangmal K."/>
        </authorList>
    </citation>
    <scope>NUCLEOTIDE SEQUENCE [LARGE SCALE GENOMIC DNA]</scope>
    <source>
        <strain evidence="10 11">RB6PN23</strain>
    </source>
</reference>
<keyword evidence="6 8" id="KW-0472">Membrane</keyword>
<feature type="transmembrane region" description="Helical" evidence="8">
    <location>
        <begin position="147"/>
        <end position="166"/>
    </location>
</feature>
<feature type="transmembrane region" description="Helical" evidence="8">
    <location>
        <begin position="242"/>
        <end position="260"/>
    </location>
</feature>
<evidence type="ECO:0000313" key="11">
    <source>
        <dbReference type="Proteomes" id="UP001216579"/>
    </source>
</evidence>
<sequence length="478" mass="49782">MKKRRASTSAGEGERWSSQLRLTMFVVLMGAVMLNLDSSIVHVALRSLATGLRMPLGTAQWIVTVYLLAFAAAVPTSSWSTQRFGPERVHATALGVFTAATALCGLTDAPWQLVAIRAVQGAGGGLISSVSRIMLVTAAGPQRLPRALAALGIPLMVVSVVGPLMGGGLLKCLGWRSIFFLDVPVGVLATLLSCRLVEPRPSRPKPSLDVVGLLLVSPGLAGVVYALSDASRVSGLGSPDVVVPLCAGSALLAAFVVWSLRGSSPLLDLRLYRNVVFRAAAQSTLATGAVVFGGAILLPLYLQSVRGDDTWRTGLLVAPQGLGTAAALWLSARLFERIGSASVLVGSGAVLLATLPFAFLTTTTPYWWLITATMLRGACVGLALYPAMTAAYRTLPPAHIGQASTQFNTLEHIGGSLGTAAPVLLMSRLSHAHSHAPVSRAHAVDVAYWALIAVSVCGLVPASALVAAQRRGQRPDPG</sequence>
<protein>
    <submittedName>
        <fullName evidence="10">DHA2 family efflux MFS transporter permease subunit</fullName>
    </submittedName>
</protein>
<dbReference type="InterPro" id="IPR020846">
    <property type="entry name" value="MFS_dom"/>
</dbReference>
<keyword evidence="7" id="KW-0046">Antibiotic resistance</keyword>
<feature type="transmembrane region" description="Helical" evidence="8">
    <location>
        <begin position="338"/>
        <end position="360"/>
    </location>
</feature>
<feature type="transmembrane region" description="Helical" evidence="8">
    <location>
        <begin position="280"/>
        <end position="302"/>
    </location>
</feature>
<accession>A0ABT5ZDH7</accession>
<dbReference type="InterPro" id="IPR004638">
    <property type="entry name" value="EmrB-like"/>
</dbReference>
<dbReference type="PANTHER" id="PTHR42718:SF46">
    <property type="entry name" value="BLR6921 PROTEIN"/>
    <property type="match status" value="1"/>
</dbReference>
<evidence type="ECO:0000259" key="9">
    <source>
        <dbReference type="PROSITE" id="PS50850"/>
    </source>
</evidence>